<proteinExistence type="inferred from homology"/>
<dbReference type="EMBL" id="MLJW01000002">
    <property type="protein sequence ID" value="OIR18676.1"/>
    <property type="molecule type" value="Genomic_DNA"/>
</dbReference>
<evidence type="ECO:0000259" key="5">
    <source>
        <dbReference type="Pfam" id="PF00288"/>
    </source>
</evidence>
<keyword evidence="4" id="KW-0067">ATP-binding</keyword>
<evidence type="ECO:0000256" key="2">
    <source>
        <dbReference type="ARBA" id="ARBA00022741"/>
    </source>
</evidence>
<dbReference type="GO" id="GO:0016114">
    <property type="term" value="P:terpenoid biosynthetic process"/>
    <property type="evidence" value="ECO:0007669"/>
    <property type="project" value="InterPro"/>
</dbReference>
<dbReference type="SUPFAM" id="SSF55060">
    <property type="entry name" value="GHMP Kinase, C-terminal domain"/>
    <property type="match status" value="1"/>
</dbReference>
<dbReference type="Gene3D" id="3.30.230.10">
    <property type="match status" value="1"/>
</dbReference>
<organism evidence="6">
    <name type="scientific">mine drainage metagenome</name>
    <dbReference type="NCBI Taxonomy" id="410659"/>
    <lineage>
        <taxon>unclassified sequences</taxon>
        <taxon>metagenomes</taxon>
        <taxon>ecological metagenomes</taxon>
    </lineage>
</organism>
<feature type="domain" description="GHMP kinase N-terminal" evidence="5">
    <location>
        <begin position="67"/>
        <end position="137"/>
    </location>
</feature>
<dbReference type="Gene3D" id="3.30.70.890">
    <property type="entry name" value="GHMP kinase, C-terminal domain"/>
    <property type="match status" value="1"/>
</dbReference>
<dbReference type="GO" id="GO:0005524">
    <property type="term" value="F:ATP binding"/>
    <property type="evidence" value="ECO:0007669"/>
    <property type="project" value="UniProtKB-KW"/>
</dbReference>
<protein>
    <submittedName>
        <fullName evidence="6">4-diphosphocytidyl-2-C-methyl-D-erythritol kinase</fullName>
        <ecNumber evidence="6">2.7.1.148</ecNumber>
    </submittedName>
</protein>
<evidence type="ECO:0000313" key="6">
    <source>
        <dbReference type="EMBL" id="OIR18676.1"/>
    </source>
</evidence>
<sequence length="295" mass="31412">MDSVTVFAPAKINLFLAVTGRRMDGYHDLVSVVAPLDFGDTLKFEPDREGAFSLASDDSELPCDDSNLVLKAARLFRERSGWAGGGRFVLQKRIPMGAGLGGGSSDAVAALKALNTAAGRPLDDWRLAELSAEIGSDCPLFFISKPSVIRGRGERVDRLPEAAGSRLSGRSLIVFKPAFAISTPWAYRTLAAAAPGSYLPAESAEDRLRGWVETADAPAEALLFNSFESPAFLKFPALPALLGDLRARFGAAPLMSGSGSACFAFVPEDVSLGAWTATIREAWGQDAFVRKVRVA</sequence>
<comment type="caution">
    <text evidence="6">The sequence shown here is derived from an EMBL/GenBank/DDBJ whole genome shotgun (WGS) entry which is preliminary data.</text>
</comment>
<evidence type="ECO:0000256" key="4">
    <source>
        <dbReference type="ARBA" id="ARBA00022840"/>
    </source>
</evidence>
<keyword evidence="2" id="KW-0547">Nucleotide-binding</keyword>
<dbReference type="GO" id="GO:0050515">
    <property type="term" value="F:4-(cytidine 5'-diphospho)-2-C-methyl-D-erythritol kinase activity"/>
    <property type="evidence" value="ECO:0007669"/>
    <property type="project" value="UniProtKB-EC"/>
</dbReference>
<gene>
    <name evidence="6" type="primary">ispE_2</name>
    <name evidence="6" type="ORF">GALL_10150</name>
</gene>
<dbReference type="Pfam" id="PF00288">
    <property type="entry name" value="GHMP_kinases_N"/>
    <property type="match status" value="1"/>
</dbReference>
<dbReference type="InterPro" id="IPR036554">
    <property type="entry name" value="GHMP_kinase_C_sf"/>
</dbReference>
<dbReference type="AlphaFoldDB" id="A0A1J5TXZ5"/>
<evidence type="ECO:0000256" key="1">
    <source>
        <dbReference type="ARBA" id="ARBA00022679"/>
    </source>
</evidence>
<reference evidence="6" key="1">
    <citation type="submission" date="2016-10" db="EMBL/GenBank/DDBJ databases">
        <title>Sequence of Gallionella enrichment culture.</title>
        <authorList>
            <person name="Poehlein A."/>
            <person name="Muehling M."/>
            <person name="Daniel R."/>
        </authorList>
    </citation>
    <scope>NUCLEOTIDE SEQUENCE</scope>
</reference>
<dbReference type="InterPro" id="IPR004424">
    <property type="entry name" value="IspE"/>
</dbReference>
<dbReference type="PANTHER" id="PTHR43527:SF2">
    <property type="entry name" value="4-DIPHOSPHOCYTIDYL-2-C-METHYL-D-ERYTHRITOL KINASE, CHLOROPLASTIC"/>
    <property type="match status" value="1"/>
</dbReference>
<dbReference type="PANTHER" id="PTHR43527">
    <property type="entry name" value="4-DIPHOSPHOCYTIDYL-2-C-METHYL-D-ERYTHRITOL KINASE, CHLOROPLASTIC"/>
    <property type="match status" value="1"/>
</dbReference>
<dbReference type="NCBIfam" id="TIGR00154">
    <property type="entry name" value="ispE"/>
    <property type="match status" value="1"/>
</dbReference>
<dbReference type="PIRSF" id="PIRSF010376">
    <property type="entry name" value="IspE"/>
    <property type="match status" value="1"/>
</dbReference>
<dbReference type="InterPro" id="IPR020568">
    <property type="entry name" value="Ribosomal_Su5_D2-typ_SF"/>
</dbReference>
<dbReference type="EC" id="2.7.1.148" evidence="6"/>
<name>A0A1J5TXZ5_9ZZZZ</name>
<dbReference type="InterPro" id="IPR014721">
    <property type="entry name" value="Ribsml_uS5_D2-typ_fold_subgr"/>
</dbReference>
<evidence type="ECO:0000256" key="3">
    <source>
        <dbReference type="ARBA" id="ARBA00022777"/>
    </source>
</evidence>
<dbReference type="SUPFAM" id="SSF54211">
    <property type="entry name" value="Ribosomal protein S5 domain 2-like"/>
    <property type="match status" value="1"/>
</dbReference>
<keyword evidence="3 6" id="KW-0418">Kinase</keyword>
<dbReference type="HAMAP" id="MF_00061">
    <property type="entry name" value="IspE"/>
    <property type="match status" value="1"/>
</dbReference>
<accession>A0A1J5TXZ5</accession>
<dbReference type="InterPro" id="IPR006204">
    <property type="entry name" value="GHMP_kinase_N_dom"/>
</dbReference>
<keyword evidence="1 6" id="KW-0808">Transferase</keyword>